<proteinExistence type="predicted"/>
<dbReference type="AlphaFoldDB" id="X1EF13"/>
<evidence type="ECO:0000313" key="1">
    <source>
        <dbReference type="EMBL" id="GAH07263.1"/>
    </source>
</evidence>
<gene>
    <name evidence="1" type="ORF">S01H4_60984</name>
</gene>
<name>X1EF13_9ZZZZ</name>
<accession>X1EF13</accession>
<reference evidence="1" key="1">
    <citation type="journal article" date="2014" name="Front. Microbiol.">
        <title>High frequency of phylogenetically diverse reductive dehalogenase-homologous genes in deep subseafloor sedimentary metagenomes.</title>
        <authorList>
            <person name="Kawai M."/>
            <person name="Futagami T."/>
            <person name="Toyoda A."/>
            <person name="Takaki Y."/>
            <person name="Nishi S."/>
            <person name="Hori S."/>
            <person name="Arai W."/>
            <person name="Tsubouchi T."/>
            <person name="Morono Y."/>
            <person name="Uchiyama I."/>
            <person name="Ito T."/>
            <person name="Fujiyama A."/>
            <person name="Inagaki F."/>
            <person name="Takami H."/>
        </authorList>
    </citation>
    <scope>NUCLEOTIDE SEQUENCE</scope>
    <source>
        <strain evidence="1">Expedition CK06-06</strain>
    </source>
</reference>
<comment type="caution">
    <text evidence="1">The sequence shown here is derived from an EMBL/GenBank/DDBJ whole genome shotgun (WGS) entry which is preliminary data.</text>
</comment>
<sequence length="83" mass="9639">MPKVTKRKAKIGGIPVIIEETEYEQFRRRNKVIFWIGEGKCVELGLFTTILTSQQEVHGVSPVYYEPLYYEVKMNTEADLSEL</sequence>
<feature type="non-terminal residue" evidence="1">
    <location>
        <position position="83"/>
    </location>
</feature>
<organism evidence="1">
    <name type="scientific">marine sediment metagenome</name>
    <dbReference type="NCBI Taxonomy" id="412755"/>
    <lineage>
        <taxon>unclassified sequences</taxon>
        <taxon>metagenomes</taxon>
        <taxon>ecological metagenomes</taxon>
    </lineage>
</organism>
<dbReference type="EMBL" id="BART01036069">
    <property type="protein sequence ID" value="GAH07263.1"/>
    <property type="molecule type" value="Genomic_DNA"/>
</dbReference>
<protein>
    <submittedName>
        <fullName evidence="1">Uncharacterized protein</fullName>
    </submittedName>
</protein>